<dbReference type="InterPro" id="IPR036709">
    <property type="entry name" value="Autotransporte_beta_dom_sf"/>
</dbReference>
<comment type="caution">
    <text evidence="3">The sequence shown here is derived from an EMBL/GenBank/DDBJ whole genome shotgun (WGS) entry which is preliminary data.</text>
</comment>
<organism evidence="3 4">
    <name type="scientific">Methyloligella solikamskensis</name>
    <dbReference type="NCBI Taxonomy" id="1177756"/>
    <lineage>
        <taxon>Bacteria</taxon>
        <taxon>Pseudomonadati</taxon>
        <taxon>Pseudomonadota</taxon>
        <taxon>Alphaproteobacteria</taxon>
        <taxon>Hyphomicrobiales</taxon>
        <taxon>Hyphomicrobiaceae</taxon>
        <taxon>Methyloligella</taxon>
    </lineage>
</organism>
<gene>
    <name evidence="3" type="ORF">ACFQ2F_13625</name>
</gene>
<dbReference type="InterPro" id="IPR005546">
    <property type="entry name" value="Autotransporte_beta"/>
</dbReference>
<evidence type="ECO:0000259" key="2">
    <source>
        <dbReference type="PROSITE" id="PS51208"/>
    </source>
</evidence>
<dbReference type="SMART" id="SM00869">
    <property type="entry name" value="Autotransporter"/>
    <property type="match status" value="1"/>
</dbReference>
<dbReference type="Proteomes" id="UP001597102">
    <property type="component" value="Unassembled WGS sequence"/>
</dbReference>
<feature type="compositionally biased region" description="Basic and acidic residues" evidence="1">
    <location>
        <begin position="1"/>
        <end position="10"/>
    </location>
</feature>
<evidence type="ECO:0000313" key="3">
    <source>
        <dbReference type="EMBL" id="MFD0988139.1"/>
    </source>
</evidence>
<dbReference type="EMBL" id="JBHTJO010000002">
    <property type="protein sequence ID" value="MFD0988139.1"/>
    <property type="molecule type" value="Genomic_DNA"/>
</dbReference>
<sequence length="839" mass="81221">MQFLDNEAHGGDGGSRAAGAVHGGGGGGLGGDGGGGGDGSPGGGHGGGGAFAGQTGQSSTSSTGADGGGPNGGTGSAAGVNGGPGGEFSGGGGGGGSSSTGGAGGFGGGGGGGGNTLGSSAGGPGGFGGGGGAAVLNGGAGGFGGGGGGGNNSAGGFGGAGGSGSTGGGGAGMGGGLFVMEGAALTVEDGFEVNGGSVAGGQSPGSNPAGAAFGSGLFLQGNGTATFQPGAGQTQIVQDVIADQTGVGGTGSNAGSWSLVKTGGGTLELTGINLYTGATGVTEGRLGVNGSIASSSGVTVSGAGELGGTGVLPTTVIDNGGTFAPGNSIGTINVAGNVTFNSGSTYKVEVDAAGNSDLINATGTASINGGTVSVLAQNGDYDPKTTYTILTAGGGVSGTFTDVTSNLAFLDPTLSYDANSVYLTLERAVVIDTNTGEETFLSFCAVATSSNQCNVAQALDVFPTDNELFLDILNQTAAGARQAFNALSGEIHASVGGALLDEGRHVRDAVMGRMIQASYGGTGLGGGGPQSTQTASADPTANMMALGYGSKDLGSYEPLPAVSEGPVFWTQGFGSWASFDGNGNAASLDRDMGGFISGVDAEVMPGWRAGIAAGYSYTGLDEDARLSSANVDAYHLVLYGSGKVNRFNLRGGGAWSWQDIETSRNVVFPGFSEFEEASYDGDRGQLFGEIAYPVVLHPSVALEGFSGLAYVHQETDGFTESGALAALTSAGYNEDVTYSTTGFRAATTMAFGDTVITPNVSVAWLHAFDSVDTDLALAFASAGPDFSIQGTPIARDSALVQAGLDFAVTPDATLSIAYDGQFTSDADEHGIKGRASWKF</sequence>
<dbReference type="Pfam" id="PF03797">
    <property type="entry name" value="Autotransporter"/>
    <property type="match status" value="1"/>
</dbReference>
<reference evidence="4" key="1">
    <citation type="journal article" date="2019" name="Int. J. Syst. Evol. Microbiol.">
        <title>The Global Catalogue of Microorganisms (GCM) 10K type strain sequencing project: providing services to taxonomists for standard genome sequencing and annotation.</title>
        <authorList>
            <consortium name="The Broad Institute Genomics Platform"/>
            <consortium name="The Broad Institute Genome Sequencing Center for Infectious Disease"/>
            <person name="Wu L."/>
            <person name="Ma J."/>
        </authorList>
    </citation>
    <scope>NUCLEOTIDE SEQUENCE [LARGE SCALE GENOMIC DNA]</scope>
    <source>
        <strain evidence="4">CCUG 61697</strain>
    </source>
</reference>
<feature type="compositionally biased region" description="Gly residues" evidence="1">
    <location>
        <begin position="11"/>
        <end position="51"/>
    </location>
</feature>
<dbReference type="InterPro" id="IPR011050">
    <property type="entry name" value="Pectin_lyase_fold/virulence"/>
</dbReference>
<proteinExistence type="predicted"/>
<dbReference type="SUPFAM" id="SSF51126">
    <property type="entry name" value="Pectin lyase-like"/>
    <property type="match status" value="1"/>
</dbReference>
<dbReference type="PROSITE" id="PS51208">
    <property type="entry name" value="AUTOTRANSPORTER"/>
    <property type="match status" value="1"/>
</dbReference>
<feature type="compositionally biased region" description="Low complexity" evidence="1">
    <location>
        <begin position="52"/>
        <end position="64"/>
    </location>
</feature>
<evidence type="ECO:0000313" key="4">
    <source>
        <dbReference type="Proteomes" id="UP001597102"/>
    </source>
</evidence>
<protein>
    <submittedName>
        <fullName evidence="3">Autotransporter domain-containing protein</fullName>
    </submittedName>
</protein>
<dbReference type="SUPFAM" id="SSF103515">
    <property type="entry name" value="Autotransporter"/>
    <property type="match status" value="1"/>
</dbReference>
<name>A0ABW3JDI9_9HYPH</name>
<dbReference type="Gene3D" id="2.40.128.130">
    <property type="entry name" value="Autotransporter beta-domain"/>
    <property type="match status" value="1"/>
</dbReference>
<feature type="domain" description="Autotransporter" evidence="2">
    <location>
        <begin position="561"/>
        <end position="839"/>
    </location>
</feature>
<feature type="region of interest" description="Disordered" evidence="1">
    <location>
        <begin position="1"/>
        <end position="107"/>
    </location>
</feature>
<evidence type="ECO:0000256" key="1">
    <source>
        <dbReference type="SAM" id="MobiDB-lite"/>
    </source>
</evidence>
<dbReference type="PRINTS" id="PR01228">
    <property type="entry name" value="EGGSHELL"/>
</dbReference>
<accession>A0ABW3JDI9</accession>
<dbReference type="InterPro" id="IPR006315">
    <property type="entry name" value="OM_autotransptr_brl_dom"/>
</dbReference>
<keyword evidence="4" id="KW-1185">Reference proteome</keyword>
<feature type="compositionally biased region" description="Gly residues" evidence="1">
    <location>
        <begin position="65"/>
        <end position="107"/>
    </location>
</feature>
<dbReference type="NCBIfam" id="TIGR01414">
    <property type="entry name" value="autotrans_barl"/>
    <property type="match status" value="1"/>
</dbReference>
<dbReference type="RefSeq" id="WP_379090980.1">
    <property type="nucleotide sequence ID" value="NZ_JBHTJO010000002.1"/>
</dbReference>